<dbReference type="GO" id="GO:0030295">
    <property type="term" value="F:protein kinase activator activity"/>
    <property type="evidence" value="ECO:0007669"/>
    <property type="project" value="TreeGrafter"/>
</dbReference>
<protein>
    <submittedName>
        <fullName evidence="2">Phosphotransferase IIA-like nitrogen-regulatory protein PtsN</fullName>
    </submittedName>
</protein>
<dbReference type="SUPFAM" id="SSF55804">
    <property type="entry name" value="Phoshotransferase/anion transport protein"/>
    <property type="match status" value="1"/>
</dbReference>
<dbReference type="RefSeq" id="WP_132976374.1">
    <property type="nucleotide sequence ID" value="NZ_SMAO01000003.1"/>
</dbReference>
<dbReference type="InterPro" id="IPR051541">
    <property type="entry name" value="PTS_SugarTrans_NitroReg"/>
</dbReference>
<dbReference type="PROSITE" id="PS00372">
    <property type="entry name" value="PTS_EIIA_TYPE_2_HIS"/>
    <property type="match status" value="1"/>
</dbReference>
<dbReference type="AlphaFoldDB" id="A0A4R3N1Z1"/>
<dbReference type="Pfam" id="PF00359">
    <property type="entry name" value="PTS_EIIA_2"/>
    <property type="match status" value="1"/>
</dbReference>
<dbReference type="OrthoDB" id="95460at2"/>
<dbReference type="InterPro" id="IPR002178">
    <property type="entry name" value="PTS_EIIA_type-2_dom"/>
</dbReference>
<dbReference type="PROSITE" id="PS51094">
    <property type="entry name" value="PTS_EIIA_TYPE_2"/>
    <property type="match status" value="1"/>
</dbReference>
<dbReference type="PANTHER" id="PTHR47738:SF1">
    <property type="entry name" value="NITROGEN REGULATORY PROTEIN"/>
    <property type="match status" value="1"/>
</dbReference>
<evidence type="ECO:0000259" key="1">
    <source>
        <dbReference type="PROSITE" id="PS51094"/>
    </source>
</evidence>
<feature type="domain" description="PTS EIIA type-2" evidence="1">
    <location>
        <begin position="5"/>
        <end position="149"/>
    </location>
</feature>
<proteinExistence type="predicted"/>
<gene>
    <name evidence="2" type="ORF">EDC35_10354</name>
</gene>
<keyword evidence="3" id="KW-1185">Reference proteome</keyword>
<keyword evidence="2" id="KW-0808">Transferase</keyword>
<dbReference type="EMBL" id="SMAO01000003">
    <property type="protein sequence ID" value="TCT21956.1"/>
    <property type="molecule type" value="Genomic_DNA"/>
</dbReference>
<reference evidence="2 3" key="1">
    <citation type="submission" date="2019-03" db="EMBL/GenBank/DDBJ databases">
        <title>Genomic Encyclopedia of Type Strains, Phase IV (KMG-IV): sequencing the most valuable type-strain genomes for metagenomic binning, comparative biology and taxonomic classification.</title>
        <authorList>
            <person name="Goeker M."/>
        </authorList>
    </citation>
    <scope>NUCLEOTIDE SEQUENCE [LARGE SCALE GENOMIC DNA]</scope>
    <source>
        <strain evidence="2 3">DSM 13587</strain>
    </source>
</reference>
<comment type="caution">
    <text evidence="2">The sequence shown here is derived from an EMBL/GenBank/DDBJ whole genome shotgun (WGS) entry which is preliminary data.</text>
</comment>
<evidence type="ECO:0000313" key="2">
    <source>
        <dbReference type="EMBL" id="TCT21956.1"/>
    </source>
</evidence>
<sequence>MFSPDLINEARIGCGLEIASKKRLLEMLADLLAGDHPRLHTESIFERLLERERLGSTGLGHGIALPHARIREVTQVQGAFVKTASGVDYDAADGEPVDLAFALLVPEAANEEHLRLLAHLASLFSDPSIRAQLREADSPAALLRVLNSR</sequence>
<dbReference type="CDD" id="cd00211">
    <property type="entry name" value="PTS_IIA_fru"/>
    <property type="match status" value="1"/>
</dbReference>
<dbReference type="Gene3D" id="3.40.930.10">
    <property type="entry name" value="Mannitol-specific EII, Chain A"/>
    <property type="match status" value="1"/>
</dbReference>
<accession>A0A4R3N1Z1</accession>
<dbReference type="InterPro" id="IPR016152">
    <property type="entry name" value="PTrfase/Anion_transptr"/>
</dbReference>
<dbReference type="PANTHER" id="PTHR47738">
    <property type="entry name" value="PTS SYSTEM FRUCTOSE-LIKE EIIA COMPONENT-RELATED"/>
    <property type="match status" value="1"/>
</dbReference>
<evidence type="ECO:0000313" key="3">
    <source>
        <dbReference type="Proteomes" id="UP000295717"/>
    </source>
</evidence>
<name>A0A4R3N1Z1_9GAMM</name>
<organism evidence="2 3">
    <name type="scientific">Thiobaca trueperi</name>
    <dbReference type="NCBI Taxonomy" id="127458"/>
    <lineage>
        <taxon>Bacteria</taxon>
        <taxon>Pseudomonadati</taxon>
        <taxon>Pseudomonadota</taxon>
        <taxon>Gammaproteobacteria</taxon>
        <taxon>Chromatiales</taxon>
        <taxon>Chromatiaceae</taxon>
        <taxon>Thiobaca</taxon>
    </lineage>
</organism>
<dbReference type="GO" id="GO:0016740">
    <property type="term" value="F:transferase activity"/>
    <property type="evidence" value="ECO:0007669"/>
    <property type="project" value="UniProtKB-KW"/>
</dbReference>
<dbReference type="Proteomes" id="UP000295717">
    <property type="component" value="Unassembled WGS sequence"/>
</dbReference>